<dbReference type="GO" id="GO:0008270">
    <property type="term" value="F:zinc ion binding"/>
    <property type="evidence" value="ECO:0007669"/>
    <property type="project" value="InterPro"/>
</dbReference>
<dbReference type="GO" id="GO:0005615">
    <property type="term" value="C:extracellular space"/>
    <property type="evidence" value="ECO:0007669"/>
    <property type="project" value="TreeGrafter"/>
</dbReference>
<dbReference type="PANTHER" id="PTHR11705:SF143">
    <property type="entry name" value="SLL0236 PROTEIN"/>
    <property type="match status" value="1"/>
</dbReference>
<dbReference type="PANTHER" id="PTHR11705">
    <property type="entry name" value="PROTEASE FAMILY M14 CARBOXYPEPTIDASE A,B"/>
    <property type="match status" value="1"/>
</dbReference>
<accession>A0A507DR62</accession>
<dbReference type="Proteomes" id="UP000318582">
    <property type="component" value="Unassembled WGS sequence"/>
</dbReference>
<evidence type="ECO:0000313" key="14">
    <source>
        <dbReference type="EMBL" id="TPX53717.1"/>
    </source>
</evidence>
<evidence type="ECO:0000256" key="9">
    <source>
        <dbReference type="ARBA" id="ARBA00023049"/>
    </source>
</evidence>
<dbReference type="Pfam" id="PF00246">
    <property type="entry name" value="Peptidase_M14"/>
    <property type="match status" value="1"/>
</dbReference>
<name>A0A507DR62_9FUNG</name>
<dbReference type="Gene3D" id="3.30.70.340">
    <property type="entry name" value="Metallocarboxypeptidase-like"/>
    <property type="match status" value="1"/>
</dbReference>
<evidence type="ECO:0000256" key="1">
    <source>
        <dbReference type="ARBA" id="ARBA00001947"/>
    </source>
</evidence>
<evidence type="ECO:0000256" key="2">
    <source>
        <dbReference type="ARBA" id="ARBA00005988"/>
    </source>
</evidence>
<dbReference type="FunFam" id="3.40.630.10:FF:000084">
    <property type="entry name" value="Carboxypeptidase B2"/>
    <property type="match status" value="1"/>
</dbReference>
<evidence type="ECO:0000256" key="6">
    <source>
        <dbReference type="ARBA" id="ARBA00022729"/>
    </source>
</evidence>
<feature type="domain" description="Peptidase M14" evidence="13">
    <location>
        <begin position="121"/>
        <end position="414"/>
    </location>
</feature>
<evidence type="ECO:0000256" key="8">
    <source>
        <dbReference type="ARBA" id="ARBA00022833"/>
    </source>
</evidence>
<feature type="chain" id="PRO_5021434229" description="Peptidase M14 domain-containing protein" evidence="12">
    <location>
        <begin position="21"/>
        <end position="427"/>
    </location>
</feature>
<proteinExistence type="inferred from homology"/>
<evidence type="ECO:0000256" key="3">
    <source>
        <dbReference type="ARBA" id="ARBA00022645"/>
    </source>
</evidence>
<dbReference type="InterPro" id="IPR036990">
    <property type="entry name" value="M14A-like_propep"/>
</dbReference>
<keyword evidence="3" id="KW-0121">Carboxypeptidase</keyword>
<protein>
    <recommendedName>
        <fullName evidence="13">Peptidase M14 domain-containing protein</fullName>
    </recommendedName>
</protein>
<feature type="active site" description="Proton donor/acceptor" evidence="11">
    <location>
        <position position="380"/>
    </location>
</feature>
<keyword evidence="8" id="KW-0862">Zinc</keyword>
<dbReference type="PRINTS" id="PR00765">
    <property type="entry name" value="CRBOXYPTASEA"/>
</dbReference>
<dbReference type="PROSITE" id="PS52035">
    <property type="entry name" value="PEPTIDASE_M14"/>
    <property type="match status" value="1"/>
</dbReference>
<gene>
    <name evidence="14" type="ORF">PhCBS80983_g06210</name>
</gene>
<dbReference type="AlphaFoldDB" id="A0A507DR62"/>
<feature type="signal peptide" evidence="12">
    <location>
        <begin position="1"/>
        <end position="20"/>
    </location>
</feature>
<comment type="cofactor">
    <cofactor evidence="1">
        <name>Zn(2+)</name>
        <dbReference type="ChEBI" id="CHEBI:29105"/>
    </cofactor>
</comment>
<dbReference type="CDD" id="cd03860">
    <property type="entry name" value="M14_CP_A-B_like"/>
    <property type="match status" value="1"/>
</dbReference>
<dbReference type="STRING" id="109895.A0A507DR62"/>
<dbReference type="SUPFAM" id="SSF54897">
    <property type="entry name" value="Protease propeptides/inhibitors"/>
    <property type="match status" value="1"/>
</dbReference>
<evidence type="ECO:0000256" key="12">
    <source>
        <dbReference type="SAM" id="SignalP"/>
    </source>
</evidence>
<keyword evidence="10" id="KW-1015">Disulfide bond</keyword>
<keyword evidence="5" id="KW-0479">Metal-binding</keyword>
<evidence type="ECO:0000313" key="15">
    <source>
        <dbReference type="Proteomes" id="UP000318582"/>
    </source>
</evidence>
<dbReference type="SMART" id="SM00631">
    <property type="entry name" value="Zn_pept"/>
    <property type="match status" value="1"/>
</dbReference>
<keyword evidence="9" id="KW-0482">Metalloprotease</keyword>
<evidence type="ECO:0000256" key="11">
    <source>
        <dbReference type="PROSITE-ProRule" id="PRU01379"/>
    </source>
</evidence>
<organism evidence="14 15">
    <name type="scientific">Powellomyces hirtus</name>
    <dbReference type="NCBI Taxonomy" id="109895"/>
    <lineage>
        <taxon>Eukaryota</taxon>
        <taxon>Fungi</taxon>
        <taxon>Fungi incertae sedis</taxon>
        <taxon>Chytridiomycota</taxon>
        <taxon>Chytridiomycota incertae sedis</taxon>
        <taxon>Chytridiomycetes</taxon>
        <taxon>Spizellomycetales</taxon>
        <taxon>Powellomycetaceae</taxon>
        <taxon>Powellomyces</taxon>
    </lineage>
</organism>
<evidence type="ECO:0000256" key="7">
    <source>
        <dbReference type="ARBA" id="ARBA00022801"/>
    </source>
</evidence>
<keyword evidence="7" id="KW-0378">Hydrolase</keyword>
<evidence type="ECO:0000256" key="4">
    <source>
        <dbReference type="ARBA" id="ARBA00022670"/>
    </source>
</evidence>
<dbReference type="Gene3D" id="3.40.630.10">
    <property type="entry name" value="Zn peptidases"/>
    <property type="match status" value="1"/>
</dbReference>
<dbReference type="SUPFAM" id="SSF53187">
    <property type="entry name" value="Zn-dependent exopeptidases"/>
    <property type="match status" value="1"/>
</dbReference>
<keyword evidence="15" id="KW-1185">Reference proteome</keyword>
<dbReference type="InterPro" id="IPR000834">
    <property type="entry name" value="Peptidase_M14"/>
</dbReference>
<dbReference type="EMBL" id="QEAQ01000203">
    <property type="protein sequence ID" value="TPX53717.1"/>
    <property type="molecule type" value="Genomic_DNA"/>
</dbReference>
<reference evidence="14 15" key="1">
    <citation type="journal article" date="2019" name="Sci. Rep.">
        <title>Comparative genomics of chytrid fungi reveal insights into the obligate biotrophic and pathogenic lifestyle of Synchytrium endobioticum.</title>
        <authorList>
            <person name="van de Vossenberg B.T.L.H."/>
            <person name="Warris S."/>
            <person name="Nguyen H.D.T."/>
            <person name="van Gent-Pelzer M.P.E."/>
            <person name="Joly D.L."/>
            <person name="van de Geest H.C."/>
            <person name="Bonants P.J.M."/>
            <person name="Smith D.S."/>
            <person name="Levesque C.A."/>
            <person name="van der Lee T.A.J."/>
        </authorList>
    </citation>
    <scope>NUCLEOTIDE SEQUENCE [LARGE SCALE GENOMIC DNA]</scope>
    <source>
        <strain evidence="14 15">CBS 809.83</strain>
    </source>
</reference>
<dbReference type="GO" id="GO:0004181">
    <property type="term" value="F:metallocarboxypeptidase activity"/>
    <property type="evidence" value="ECO:0007669"/>
    <property type="project" value="InterPro"/>
</dbReference>
<sequence>MRGTLSTVTALALLALSTHASPLPQPREQVLRCTLDTAEQVSHIENQNLDVWSHHGVSAGEKARPIDVRVNDAQKAALLATGVRCEPFIEDVAALLKEEMIPVSQQTLQKRAAPSDPYFSTYRSFAEINAQIAKWASAYPTTFKDLGSVGQSAQGRALRAFKITSAKTGPKKAIWLNGGIHAREWVSSATTMYIAHSLLTAPAGSPAAALLDSLEFYFTPMSNPDGYEYSRTTNRMWRKNRGKNAGSSCIGTDLNRNWDEHWNVVGASQDPCSDTYSGTKAFSAPETLALSKFALSLPNRVAGIDLHSYGQYVLRPWGWTYDAPPNNDFYTRLGDGMRDAIRSVYGTRYTSQSGADLYPAAGATDDWMNAKARMVGFTIELRDTGSYGFALPARLIVPTGEEAFAGVVYYARFVLDNKVPILTPARS</sequence>
<evidence type="ECO:0000256" key="5">
    <source>
        <dbReference type="ARBA" id="ARBA00022723"/>
    </source>
</evidence>
<dbReference type="GO" id="GO:0006508">
    <property type="term" value="P:proteolysis"/>
    <property type="evidence" value="ECO:0007669"/>
    <property type="project" value="UniProtKB-KW"/>
</dbReference>
<comment type="similarity">
    <text evidence="2 11">Belongs to the peptidase M14 family.</text>
</comment>
<dbReference type="InterPro" id="IPR057246">
    <property type="entry name" value="CARBOXYPEPT_ZN_1"/>
</dbReference>
<keyword evidence="6 12" id="KW-0732">Signal</keyword>
<dbReference type="PROSITE" id="PS00132">
    <property type="entry name" value="CARBOXYPEPT_ZN_1"/>
    <property type="match status" value="1"/>
</dbReference>
<evidence type="ECO:0000259" key="13">
    <source>
        <dbReference type="PROSITE" id="PS52035"/>
    </source>
</evidence>
<evidence type="ECO:0000256" key="10">
    <source>
        <dbReference type="ARBA" id="ARBA00023157"/>
    </source>
</evidence>
<keyword evidence="4" id="KW-0645">Protease</keyword>
<comment type="caution">
    <text evidence="14">The sequence shown here is derived from an EMBL/GenBank/DDBJ whole genome shotgun (WGS) entry which is preliminary data.</text>
</comment>